<sequence length="446" mass="46342">MIFISFDRGVAIPTRTAVREEAVAQAGNYSRLQTCRNVANISMGKKGVVVPRSMVNLGVAQMDKPASVSPNVTVLVTLPAQMKTFVVRLEMFALVTQPQMNPCVAIPMRRQARQCHFPPAGALPSSSRFLTGPGASPTEMHSRTTGTIQTPPATGAGAALSQSSSTANVGAIAGGTVAGVVVLVAMLVFLIFWRRKQSSGGADSEKPPDGPGVGTSHNHAYTPDAIPPNPGTVDPFLTPMNQHPNPGVSYFGGLMDRPASGAGSGAGSAPQYTGLPEPQHGDDLGPAVGTSTMPIPRHSIHHPYPLPMSVTPLRESIADSDTPRTWSGFGSRPSSGQNTAYGGGGVPYQSPSGWSNHETTNPGSAYSNPPGTTNSYASTPPPRVPSTVYQLSEGGEYNGNRSIYSPPASPPPESLYPRSFAGDFGGLPGGAAPPVTNFTPTEKSLY</sequence>
<gene>
    <name evidence="3" type="ORF">RDB_LOCUS37154</name>
</gene>
<dbReference type="EMBL" id="CAJMXA010000744">
    <property type="protein sequence ID" value="CAE6441453.1"/>
    <property type="molecule type" value="Genomic_DNA"/>
</dbReference>
<organism evidence="3 4">
    <name type="scientific">Rhizoctonia solani</name>
    <dbReference type="NCBI Taxonomy" id="456999"/>
    <lineage>
        <taxon>Eukaryota</taxon>
        <taxon>Fungi</taxon>
        <taxon>Dikarya</taxon>
        <taxon>Basidiomycota</taxon>
        <taxon>Agaricomycotina</taxon>
        <taxon>Agaricomycetes</taxon>
        <taxon>Cantharellales</taxon>
        <taxon>Ceratobasidiaceae</taxon>
        <taxon>Rhizoctonia</taxon>
    </lineage>
</organism>
<feature type="region of interest" description="Disordered" evidence="1">
    <location>
        <begin position="117"/>
        <end position="160"/>
    </location>
</feature>
<evidence type="ECO:0000256" key="1">
    <source>
        <dbReference type="SAM" id="MobiDB-lite"/>
    </source>
</evidence>
<proteinExistence type="predicted"/>
<dbReference type="Proteomes" id="UP000663853">
    <property type="component" value="Unassembled WGS sequence"/>
</dbReference>
<protein>
    <recommendedName>
        <fullName evidence="5">Transmembrane protein</fullName>
    </recommendedName>
</protein>
<reference evidence="3" key="1">
    <citation type="submission" date="2021-01" db="EMBL/GenBank/DDBJ databases">
        <authorList>
            <person name="Kaushik A."/>
        </authorList>
    </citation>
    <scope>NUCLEOTIDE SEQUENCE</scope>
    <source>
        <strain evidence="3">AG6-10EEA</strain>
    </source>
</reference>
<accession>A0A8H3AVD7</accession>
<feature type="compositionally biased region" description="Polar residues" evidence="1">
    <location>
        <begin position="436"/>
        <end position="446"/>
    </location>
</feature>
<feature type="region of interest" description="Disordered" evidence="1">
    <location>
        <begin position="198"/>
        <end position="446"/>
    </location>
</feature>
<evidence type="ECO:0008006" key="5">
    <source>
        <dbReference type="Google" id="ProtNLM"/>
    </source>
</evidence>
<evidence type="ECO:0000313" key="4">
    <source>
        <dbReference type="Proteomes" id="UP000663853"/>
    </source>
</evidence>
<feature type="transmembrane region" description="Helical" evidence="2">
    <location>
        <begin position="169"/>
        <end position="193"/>
    </location>
</feature>
<keyword evidence="2" id="KW-0812">Transmembrane</keyword>
<name>A0A8H3AVD7_9AGAM</name>
<keyword evidence="2" id="KW-1133">Transmembrane helix</keyword>
<dbReference type="AlphaFoldDB" id="A0A8H3AVD7"/>
<feature type="compositionally biased region" description="Polar residues" evidence="1">
    <location>
        <begin position="143"/>
        <end position="152"/>
    </location>
</feature>
<evidence type="ECO:0000256" key="2">
    <source>
        <dbReference type="SAM" id="Phobius"/>
    </source>
</evidence>
<keyword evidence="2" id="KW-0472">Membrane</keyword>
<feature type="compositionally biased region" description="Polar residues" evidence="1">
    <location>
        <begin position="349"/>
        <end position="378"/>
    </location>
</feature>
<evidence type="ECO:0000313" key="3">
    <source>
        <dbReference type="EMBL" id="CAE6441453.1"/>
    </source>
</evidence>
<comment type="caution">
    <text evidence="3">The sequence shown here is derived from an EMBL/GenBank/DDBJ whole genome shotgun (WGS) entry which is preliminary data.</text>
</comment>